<dbReference type="InterPro" id="IPR008984">
    <property type="entry name" value="SMAD_FHA_dom_sf"/>
</dbReference>
<feature type="transmembrane region" description="Helical" evidence="3">
    <location>
        <begin position="500"/>
        <end position="525"/>
    </location>
</feature>
<evidence type="ECO:0000256" key="3">
    <source>
        <dbReference type="SAM" id="Phobius"/>
    </source>
</evidence>
<keyword evidence="1" id="KW-0175">Coiled coil</keyword>
<dbReference type="PANTHER" id="PTHR15715">
    <property type="entry name" value="CENTROSOMAL PROTEIN OF 170 KDA"/>
    <property type="match status" value="1"/>
</dbReference>
<dbReference type="CDD" id="cd21911">
    <property type="entry name" value="CC1_SLMAP"/>
    <property type="match status" value="1"/>
</dbReference>
<feature type="compositionally biased region" description="Basic and acidic residues" evidence="2">
    <location>
        <begin position="420"/>
        <end position="433"/>
    </location>
</feature>
<proteinExistence type="predicted"/>
<dbReference type="STRING" id="34508.A0A4U8UX27"/>
<dbReference type="PROSITE" id="PS50006">
    <property type="entry name" value="FHA_DOMAIN"/>
    <property type="match status" value="1"/>
</dbReference>
<feature type="coiled-coil region" evidence="1">
    <location>
        <begin position="267"/>
        <end position="330"/>
    </location>
</feature>
<evidence type="ECO:0000313" key="5">
    <source>
        <dbReference type="EMBL" id="TMS38006.1"/>
    </source>
</evidence>
<evidence type="ECO:0000313" key="6">
    <source>
        <dbReference type="Proteomes" id="UP000298663"/>
    </source>
</evidence>
<dbReference type="SMART" id="SM00240">
    <property type="entry name" value="FHA"/>
    <property type="match status" value="1"/>
</dbReference>
<feature type="compositionally biased region" description="Basic and acidic residues" evidence="2">
    <location>
        <begin position="448"/>
        <end position="463"/>
    </location>
</feature>
<feature type="region of interest" description="Disordered" evidence="2">
    <location>
        <begin position="420"/>
        <end position="479"/>
    </location>
</feature>
<dbReference type="Pfam" id="PF00498">
    <property type="entry name" value="FHA"/>
    <property type="match status" value="1"/>
</dbReference>
<feature type="domain" description="FHA" evidence="4">
    <location>
        <begin position="48"/>
        <end position="103"/>
    </location>
</feature>
<keyword evidence="3" id="KW-0472">Membrane</keyword>
<dbReference type="Gene3D" id="2.60.200.20">
    <property type="match status" value="1"/>
</dbReference>
<evidence type="ECO:0000256" key="1">
    <source>
        <dbReference type="SAM" id="Coils"/>
    </source>
</evidence>
<keyword evidence="3" id="KW-0812">Transmembrane</keyword>
<dbReference type="CDD" id="cd22679">
    <property type="entry name" value="FHA_SLMAP"/>
    <property type="match status" value="1"/>
</dbReference>
<sequence length="538" mass="60133">MPASIESSNTIANDETVCAPLAVFVACSGSHPFDERRVLVNEGDAHPVKIGRSVARWKANPNNAIFDCKVLSRNHAILFYEDGAFFIKDTKSSNGTFINNERLSKSGEESVPRQIFSGDILQLGVEIVESSNKAHGCIIAIVTLFNDRGEECANDRLQRYNTTHDVSEASNMCSNEAPLISPKQLFQMQQYIKEAMYREKTLEEKLLHLQSVLVNTVKASEDSWQALINEDRLLARIEMLEGQLALYSKSTNQDTLRQQVSSMLEDRNEFETKTKQVVQRLEEEKREANLRITDLERSLTTMESDIVLLKLKHEEEAKVLNEEIASLSLEVATFNDYNPNLEDEGPMHIVENENGDMQDVRGTGIGLLSIQTFSSISYSSDNLNLVGVSLNDPVLGEQVDEHEINAAVLEYETYPSVSYFDERRDPEPPKEPEPSAPVAEPDPPMEPEPPKRPVEVEPPKEPEPPASGAEIQKHVSLQETQPSASSALVASIPEFDHLSLTFLLISVVPLLGLLLVFLDLIFGFISRRFSSRGHEKEA</sequence>
<protein>
    <recommendedName>
        <fullName evidence="4">FHA domain-containing protein</fullName>
    </recommendedName>
</protein>
<dbReference type="Proteomes" id="UP000298663">
    <property type="component" value="Unassembled WGS sequence"/>
</dbReference>
<dbReference type="PANTHER" id="PTHR15715:SF37">
    <property type="entry name" value="LD47843P"/>
    <property type="match status" value="1"/>
</dbReference>
<keyword evidence="6" id="KW-1185">Reference proteome</keyword>
<keyword evidence="3" id="KW-1133">Transmembrane helix</keyword>
<reference evidence="5 6" key="1">
    <citation type="journal article" date="2015" name="Genome Biol.">
        <title>Comparative genomics of Steinernema reveals deeply conserved gene regulatory networks.</title>
        <authorList>
            <person name="Dillman A.R."/>
            <person name="Macchietto M."/>
            <person name="Porter C.F."/>
            <person name="Rogers A."/>
            <person name="Williams B."/>
            <person name="Antoshechkin I."/>
            <person name="Lee M.M."/>
            <person name="Goodwin Z."/>
            <person name="Lu X."/>
            <person name="Lewis E.E."/>
            <person name="Goodrich-Blair H."/>
            <person name="Stock S.P."/>
            <person name="Adams B.J."/>
            <person name="Sternberg P.W."/>
            <person name="Mortazavi A."/>
        </authorList>
    </citation>
    <scope>NUCLEOTIDE SEQUENCE [LARGE SCALE GENOMIC DNA]</scope>
    <source>
        <strain evidence="5 6">ALL</strain>
    </source>
</reference>
<accession>A0A4U8UX27</accession>
<dbReference type="InterPro" id="IPR000253">
    <property type="entry name" value="FHA_dom"/>
</dbReference>
<organism evidence="5 6">
    <name type="scientific">Steinernema carpocapsae</name>
    <name type="common">Entomopathogenic nematode</name>
    <dbReference type="NCBI Taxonomy" id="34508"/>
    <lineage>
        <taxon>Eukaryota</taxon>
        <taxon>Metazoa</taxon>
        <taxon>Ecdysozoa</taxon>
        <taxon>Nematoda</taxon>
        <taxon>Chromadorea</taxon>
        <taxon>Rhabditida</taxon>
        <taxon>Tylenchina</taxon>
        <taxon>Panagrolaimomorpha</taxon>
        <taxon>Strongyloidoidea</taxon>
        <taxon>Steinernematidae</taxon>
        <taxon>Steinernema</taxon>
    </lineage>
</organism>
<dbReference type="InterPro" id="IPR051176">
    <property type="entry name" value="Cent_Immune-Sig_Mod"/>
</dbReference>
<dbReference type="OrthoDB" id="687730at2759"/>
<name>A0A4U8UX27_STECR</name>
<comment type="caution">
    <text evidence="5">The sequence shown here is derived from an EMBL/GenBank/DDBJ whole genome shotgun (WGS) entry which is preliminary data.</text>
</comment>
<dbReference type="EMBL" id="AZBU02000001">
    <property type="protein sequence ID" value="TMS38006.1"/>
    <property type="molecule type" value="Genomic_DNA"/>
</dbReference>
<gene>
    <name evidence="5" type="ORF">L596_004822</name>
</gene>
<dbReference type="SUPFAM" id="SSF49879">
    <property type="entry name" value="SMAD/FHA domain"/>
    <property type="match status" value="1"/>
</dbReference>
<dbReference type="AlphaFoldDB" id="A0A4U8UX27"/>
<evidence type="ECO:0000259" key="4">
    <source>
        <dbReference type="PROSITE" id="PS50006"/>
    </source>
</evidence>
<evidence type="ECO:0000256" key="2">
    <source>
        <dbReference type="SAM" id="MobiDB-lite"/>
    </source>
</evidence>
<reference evidence="5 6" key="2">
    <citation type="journal article" date="2019" name="G3 (Bethesda)">
        <title>Hybrid Assembly of the Genome of the Entomopathogenic Nematode Steinernema carpocapsae Identifies the X-Chromosome.</title>
        <authorList>
            <person name="Serra L."/>
            <person name="Macchietto M."/>
            <person name="Macias-Munoz A."/>
            <person name="McGill C.J."/>
            <person name="Rodriguez I.M."/>
            <person name="Rodriguez B."/>
            <person name="Murad R."/>
            <person name="Mortazavi A."/>
        </authorList>
    </citation>
    <scope>NUCLEOTIDE SEQUENCE [LARGE SCALE GENOMIC DNA]</scope>
    <source>
        <strain evidence="5 6">ALL</strain>
    </source>
</reference>